<keyword evidence="5" id="KW-0472">Membrane</keyword>
<comment type="caution">
    <text evidence="7">The sequence shown here is derived from an EMBL/GenBank/DDBJ whole genome shotgun (WGS) entry which is preliminary data.</text>
</comment>
<dbReference type="InterPro" id="IPR011016">
    <property type="entry name" value="Znf_RING-CH"/>
</dbReference>
<dbReference type="GO" id="GO:0008270">
    <property type="term" value="F:zinc ion binding"/>
    <property type="evidence" value="ECO:0007669"/>
    <property type="project" value="UniProtKB-KW"/>
</dbReference>
<keyword evidence="8" id="KW-1185">Reference proteome</keyword>
<dbReference type="InterPro" id="IPR013083">
    <property type="entry name" value="Znf_RING/FYVE/PHD"/>
</dbReference>
<dbReference type="EMBL" id="JBJXBP010000003">
    <property type="protein sequence ID" value="KAL3838482.1"/>
    <property type="molecule type" value="Genomic_DNA"/>
</dbReference>
<evidence type="ECO:0000313" key="7">
    <source>
        <dbReference type="EMBL" id="KAL3838482.1"/>
    </source>
</evidence>
<dbReference type="AlphaFoldDB" id="A0ABD3TNZ0"/>
<name>A0ABD3TNZ0_9LAMI</name>
<evidence type="ECO:0000259" key="6">
    <source>
        <dbReference type="PROSITE" id="PS51292"/>
    </source>
</evidence>
<keyword evidence="5" id="KW-1133">Transmembrane helix</keyword>
<gene>
    <name evidence="7" type="ORF">ACJIZ3_023073</name>
</gene>
<dbReference type="Proteomes" id="UP001634393">
    <property type="component" value="Unassembled WGS sequence"/>
</dbReference>
<protein>
    <recommendedName>
        <fullName evidence="6">RING-CH-type domain-containing protein</fullName>
    </recommendedName>
</protein>
<dbReference type="PROSITE" id="PS51292">
    <property type="entry name" value="ZF_RING_CH"/>
    <property type="match status" value="1"/>
</dbReference>
<dbReference type="Gene3D" id="3.30.40.10">
    <property type="entry name" value="Zinc/RING finger domain, C3HC4 (zinc finger)"/>
    <property type="match status" value="1"/>
</dbReference>
<keyword evidence="2" id="KW-0863">Zinc-finger</keyword>
<evidence type="ECO:0000256" key="1">
    <source>
        <dbReference type="ARBA" id="ARBA00022723"/>
    </source>
</evidence>
<evidence type="ECO:0000256" key="4">
    <source>
        <dbReference type="SAM" id="MobiDB-lite"/>
    </source>
</evidence>
<feature type="region of interest" description="Disordered" evidence="4">
    <location>
        <begin position="15"/>
        <end position="56"/>
    </location>
</feature>
<keyword evidence="3" id="KW-0862">Zinc</keyword>
<proteinExistence type="predicted"/>
<organism evidence="7 8">
    <name type="scientific">Penstemon smallii</name>
    <dbReference type="NCBI Taxonomy" id="265156"/>
    <lineage>
        <taxon>Eukaryota</taxon>
        <taxon>Viridiplantae</taxon>
        <taxon>Streptophyta</taxon>
        <taxon>Embryophyta</taxon>
        <taxon>Tracheophyta</taxon>
        <taxon>Spermatophyta</taxon>
        <taxon>Magnoliopsida</taxon>
        <taxon>eudicotyledons</taxon>
        <taxon>Gunneridae</taxon>
        <taxon>Pentapetalae</taxon>
        <taxon>asterids</taxon>
        <taxon>lamiids</taxon>
        <taxon>Lamiales</taxon>
        <taxon>Plantaginaceae</taxon>
        <taxon>Cheloneae</taxon>
        <taxon>Penstemon</taxon>
    </lineage>
</organism>
<evidence type="ECO:0000256" key="2">
    <source>
        <dbReference type="ARBA" id="ARBA00022771"/>
    </source>
</evidence>
<reference evidence="7 8" key="1">
    <citation type="submission" date="2024-12" db="EMBL/GenBank/DDBJ databases">
        <title>The unique morphological basis and parallel evolutionary history of personate flowers in Penstemon.</title>
        <authorList>
            <person name="Depatie T.H."/>
            <person name="Wessinger C.A."/>
        </authorList>
    </citation>
    <scope>NUCLEOTIDE SEQUENCE [LARGE SCALE GENOMIC DNA]</scope>
    <source>
        <strain evidence="7">WTNN_2</strain>
        <tissue evidence="7">Leaf</tissue>
    </source>
</reference>
<keyword evidence="5" id="KW-0812">Transmembrane</keyword>
<keyword evidence="1" id="KW-0479">Metal-binding</keyword>
<evidence type="ECO:0000256" key="3">
    <source>
        <dbReference type="ARBA" id="ARBA00022833"/>
    </source>
</evidence>
<evidence type="ECO:0000313" key="8">
    <source>
        <dbReference type="Proteomes" id="UP001634393"/>
    </source>
</evidence>
<feature type="domain" description="RING-CH-type" evidence="6">
    <location>
        <begin position="76"/>
        <end position="142"/>
    </location>
</feature>
<feature type="compositionally biased region" description="Basic and acidic residues" evidence="4">
    <location>
        <begin position="43"/>
        <end position="52"/>
    </location>
</feature>
<dbReference type="PANTHER" id="PTHR46214">
    <property type="entry name" value="ZINC FINGER, RING-CH-TYPE"/>
    <property type="match status" value="1"/>
</dbReference>
<dbReference type="PANTHER" id="PTHR46214:SF30">
    <property type="entry name" value="OS01G0850200 PROTEIN"/>
    <property type="match status" value="1"/>
</dbReference>
<accession>A0ABD3TNZ0</accession>
<dbReference type="Pfam" id="PF12906">
    <property type="entry name" value="RINGv"/>
    <property type="match status" value="1"/>
</dbReference>
<dbReference type="SMART" id="SM00744">
    <property type="entry name" value="RINGv"/>
    <property type="match status" value="1"/>
</dbReference>
<dbReference type="SUPFAM" id="SSF57850">
    <property type="entry name" value="RING/U-box"/>
    <property type="match status" value="1"/>
</dbReference>
<evidence type="ECO:0000256" key="5">
    <source>
        <dbReference type="SAM" id="Phobius"/>
    </source>
</evidence>
<sequence length="208" mass="22408">MSNLQKSHDVDLEAANCKIGGGGGGSAVSEGEGPSVTPPLSSDENKEKKEMSESNVSDCSVENLDLESGISKSKLCLDKIERDCRICHLSMDLANKESGVLIELGCSCKDDLGSAPKQCAETWFMIRGNKICEICGSIAQNVAGVPEVDLTLTEHWNEANDAAASTTTPAPSSEPRNFWQGQRFLNSLLACMVFAFVISWLFHFNMPS</sequence>
<feature type="transmembrane region" description="Helical" evidence="5">
    <location>
        <begin position="184"/>
        <end position="202"/>
    </location>
</feature>